<dbReference type="GO" id="GO:0030973">
    <property type="term" value="F:molybdate ion binding"/>
    <property type="evidence" value="ECO:0007669"/>
    <property type="project" value="TreeGrafter"/>
</dbReference>
<dbReference type="OrthoDB" id="516817at2"/>
<dbReference type="Gene3D" id="3.40.190.10">
    <property type="entry name" value="Periplasmic binding protein-like II"/>
    <property type="match status" value="2"/>
</dbReference>
<feature type="chain" id="PRO_5012037488" evidence="1">
    <location>
        <begin position="22"/>
        <end position="239"/>
    </location>
</feature>
<evidence type="ECO:0000256" key="1">
    <source>
        <dbReference type="SAM" id="SignalP"/>
    </source>
</evidence>
<dbReference type="Proteomes" id="UP000215134">
    <property type="component" value="Chromosome 1"/>
</dbReference>
<dbReference type="SUPFAM" id="SSF53850">
    <property type="entry name" value="Periplasmic binding protein-like II"/>
    <property type="match status" value="1"/>
</dbReference>
<evidence type="ECO:0000313" key="3">
    <source>
        <dbReference type="Proteomes" id="UP000215134"/>
    </source>
</evidence>
<gene>
    <name evidence="2" type="ORF">SAMEA4384070_01437</name>
</gene>
<dbReference type="PANTHER" id="PTHR30632:SF0">
    <property type="entry name" value="SULFATE-BINDING PROTEIN"/>
    <property type="match status" value="1"/>
</dbReference>
<sequence>MTDILLYAAGSLRLAFAPLLAAFQAQSGAAVEAVFAPAGLLCRRIENGERPQLFASANLAHPQRLAALGMAQPVTVFARNRLCATVRNIPPLTERPLAETLCDPRWRLATSTPGADPSGDYAQQLFERIERREPGQGEALRLRALALVGGEHSAPIPSGRLAAEYLIDSGLADIFLGYASYAPALAAYPALAVRQFEPPLAVMADYGLCLLDVWAQRLADFILAEQGQEILRRNGFLPP</sequence>
<dbReference type="InterPro" id="IPR050682">
    <property type="entry name" value="ModA/WtpA"/>
</dbReference>
<evidence type="ECO:0000313" key="2">
    <source>
        <dbReference type="EMBL" id="SNV96811.1"/>
    </source>
</evidence>
<name>A0A240BLN3_SERFI</name>
<keyword evidence="1" id="KW-0732">Signal</keyword>
<dbReference type="STRING" id="1411141.GCA_001590885_02738"/>
<protein>
    <submittedName>
        <fullName evidence="2">Molybdate ABC transporter periplasmic molybdate-binding protein</fullName>
    </submittedName>
</protein>
<dbReference type="EMBL" id="LT906479">
    <property type="protein sequence ID" value="SNV96811.1"/>
    <property type="molecule type" value="Genomic_DNA"/>
</dbReference>
<dbReference type="KEGG" id="sfj:SAMEA4384070_1437"/>
<accession>A0A240BLN3</accession>
<reference evidence="2 3" key="1">
    <citation type="submission" date="2017-06" db="EMBL/GenBank/DDBJ databases">
        <authorList>
            <consortium name="Pathogen Informatics"/>
        </authorList>
    </citation>
    <scope>NUCLEOTIDE SEQUENCE [LARGE SCALE GENOMIC DNA]</scope>
    <source>
        <strain evidence="2 3">NCTC12148</strain>
    </source>
</reference>
<proteinExistence type="predicted"/>
<dbReference type="GeneID" id="75026607"/>
<dbReference type="GO" id="GO:0015689">
    <property type="term" value="P:molybdate ion transport"/>
    <property type="evidence" value="ECO:0007669"/>
    <property type="project" value="TreeGrafter"/>
</dbReference>
<dbReference type="RefSeq" id="WP_095096362.1">
    <property type="nucleotide sequence ID" value="NZ_CAMIQD010000002.1"/>
</dbReference>
<dbReference type="Pfam" id="PF13531">
    <property type="entry name" value="SBP_bac_11"/>
    <property type="match status" value="1"/>
</dbReference>
<dbReference type="AlphaFoldDB" id="A0A240BLN3"/>
<feature type="signal peptide" evidence="1">
    <location>
        <begin position="1"/>
        <end position="21"/>
    </location>
</feature>
<keyword evidence="3" id="KW-1185">Reference proteome</keyword>
<dbReference type="PANTHER" id="PTHR30632">
    <property type="entry name" value="MOLYBDATE-BINDING PERIPLASMIC PROTEIN"/>
    <property type="match status" value="1"/>
</dbReference>
<organism evidence="2 3">
    <name type="scientific">Serratia ficaria</name>
    <dbReference type="NCBI Taxonomy" id="61651"/>
    <lineage>
        <taxon>Bacteria</taxon>
        <taxon>Pseudomonadati</taxon>
        <taxon>Pseudomonadota</taxon>
        <taxon>Gammaproteobacteria</taxon>
        <taxon>Enterobacterales</taxon>
        <taxon>Yersiniaceae</taxon>
        <taxon>Serratia</taxon>
    </lineage>
</organism>